<evidence type="ECO:0000256" key="1">
    <source>
        <dbReference type="ARBA" id="ARBA00004141"/>
    </source>
</evidence>
<name>A0A1H5EGK9_9MICC</name>
<keyword evidence="2" id="KW-0812">Transmembrane</keyword>
<gene>
    <name evidence="5" type="ORF">SAMN04489740_0244</name>
</gene>
<comment type="subcellular location">
    <subcellularLocation>
        <location evidence="1">Membrane</location>
        <topology evidence="1">Multi-pass membrane protein</topology>
    </subcellularLocation>
</comment>
<sequence>MSLPRGGPGRVVEADRTTKEASLSIVRVLARPMLASSFIFAGLDRLRHADSTAAQLAPVLRPLSAALPVNASEKTLARVLAGTQVGAGVLLATGKFTRPAAVVLALTAGLTTAVEYRSSDTTTKENRSHRRNQLTKNIGLIGGALLASVDTAGRPGLAWRTEKLIASGKKTAATQLKNADKSVRSLAHDVTGH</sequence>
<evidence type="ECO:0000256" key="3">
    <source>
        <dbReference type="ARBA" id="ARBA00022989"/>
    </source>
</evidence>
<protein>
    <submittedName>
        <fullName evidence="5">Uncharacterized membrane protein YphA, DoxX/SURF4 family</fullName>
    </submittedName>
</protein>
<accession>A0A1H5EGK9</accession>
<dbReference type="GO" id="GO:0016020">
    <property type="term" value="C:membrane"/>
    <property type="evidence" value="ECO:0007669"/>
    <property type="project" value="UniProtKB-SubCell"/>
</dbReference>
<reference evidence="5 6" key="1">
    <citation type="submission" date="2016-10" db="EMBL/GenBank/DDBJ databases">
        <authorList>
            <person name="de Groot N.N."/>
        </authorList>
    </citation>
    <scope>NUCLEOTIDE SEQUENCE [LARGE SCALE GENOMIC DNA]</scope>
    <source>
        <strain evidence="5 6">DSM 22274</strain>
    </source>
</reference>
<dbReference type="AlphaFoldDB" id="A0A1H5EGK9"/>
<organism evidence="5 6">
    <name type="scientific">Arthrobacter alpinus</name>
    <dbReference type="NCBI Taxonomy" id="656366"/>
    <lineage>
        <taxon>Bacteria</taxon>
        <taxon>Bacillati</taxon>
        <taxon>Actinomycetota</taxon>
        <taxon>Actinomycetes</taxon>
        <taxon>Micrococcales</taxon>
        <taxon>Micrococcaceae</taxon>
        <taxon>Arthrobacter</taxon>
    </lineage>
</organism>
<dbReference type="InterPro" id="IPR032808">
    <property type="entry name" value="DoxX"/>
</dbReference>
<dbReference type="EMBL" id="FNTV01000001">
    <property type="protein sequence ID" value="SED90257.1"/>
    <property type="molecule type" value="Genomic_DNA"/>
</dbReference>
<dbReference type="Proteomes" id="UP000182725">
    <property type="component" value="Unassembled WGS sequence"/>
</dbReference>
<keyword evidence="4" id="KW-0472">Membrane</keyword>
<evidence type="ECO:0000313" key="6">
    <source>
        <dbReference type="Proteomes" id="UP000182725"/>
    </source>
</evidence>
<keyword evidence="3" id="KW-1133">Transmembrane helix</keyword>
<evidence type="ECO:0000313" key="5">
    <source>
        <dbReference type="EMBL" id="SED90257.1"/>
    </source>
</evidence>
<proteinExistence type="predicted"/>
<evidence type="ECO:0000256" key="2">
    <source>
        <dbReference type="ARBA" id="ARBA00022692"/>
    </source>
</evidence>
<dbReference type="Pfam" id="PF07681">
    <property type="entry name" value="DoxX"/>
    <property type="match status" value="1"/>
</dbReference>
<evidence type="ECO:0000256" key="4">
    <source>
        <dbReference type="ARBA" id="ARBA00023136"/>
    </source>
</evidence>